<keyword evidence="2" id="KW-1185">Reference proteome</keyword>
<organism evidence="1 2">
    <name type="scientific">Candidatus Nanohalobium constans</name>
    <dbReference type="NCBI Taxonomy" id="2565781"/>
    <lineage>
        <taxon>Archaea</taxon>
        <taxon>Candidatus Nanohalarchaeota</taxon>
        <taxon>Candidatus Nanohalobia</taxon>
        <taxon>Candidatus Nanohalobiales</taxon>
        <taxon>Candidatus Nanohalobiaceae</taxon>
        <taxon>Candidatus Nanohalobium</taxon>
    </lineage>
</organism>
<reference evidence="2" key="1">
    <citation type="submission" date="2019-05" db="EMBL/GenBank/DDBJ databases">
        <title>Candidatus Nanohalobium constans, a novel model system to study the DPANN nano-sized archaea: genomic and physiological characterization of a nanoarchaeon co-cultured with its chitinotrophic host.</title>
        <authorList>
            <person name="La Cono V."/>
            <person name="Arcadi E."/>
            <person name="Crisafi F."/>
            <person name="Denaro R."/>
            <person name="La Spada G."/>
            <person name="Messina E."/>
            <person name="Smedile F."/>
            <person name="Toshchakov S.V."/>
            <person name="Shevchenko M.A."/>
            <person name="Golyshin P.N."/>
            <person name="Golyshina O.V."/>
            <person name="Ferrer M."/>
            <person name="Rohde M."/>
            <person name="Mushegian A."/>
            <person name="Sorokin D.Y."/>
            <person name="Giuliano L."/>
            <person name="Yakimov M.M."/>
        </authorList>
    </citation>
    <scope>NUCLEOTIDE SEQUENCE [LARGE SCALE GENOMIC DNA]</scope>
    <source>
        <strain evidence="2">LC1Nh</strain>
    </source>
</reference>
<protein>
    <submittedName>
        <fullName evidence="1">Uncharacterized protein</fullName>
    </submittedName>
</protein>
<name>A0A5Q0UH03_9ARCH</name>
<dbReference type="AlphaFoldDB" id="A0A5Q0UH03"/>
<dbReference type="EMBL" id="CP040089">
    <property type="protein sequence ID" value="QGA80490.1"/>
    <property type="molecule type" value="Genomic_DNA"/>
</dbReference>
<proteinExistence type="predicted"/>
<evidence type="ECO:0000313" key="1">
    <source>
        <dbReference type="EMBL" id="QGA80490.1"/>
    </source>
</evidence>
<evidence type="ECO:0000313" key="2">
    <source>
        <dbReference type="Proteomes" id="UP000377803"/>
    </source>
</evidence>
<dbReference type="GeneID" id="42364981"/>
<dbReference type="KEGG" id="ncon:LC1Nh_0596"/>
<sequence length="108" mass="12794">MEHLINELSGIKGVKNVKKYNQKVLEVNLFSREVPGSEAEEISGDLRKISQNIRNTLEEHRKKGKIQNWEWMNKPEKQYEETRLGTDKIKDRKEKGHKPAYYRISVKK</sequence>
<dbReference type="Proteomes" id="UP000377803">
    <property type="component" value="Chromosome"/>
</dbReference>
<dbReference type="RefSeq" id="WP_153550230.1">
    <property type="nucleotide sequence ID" value="NZ_CP040089.1"/>
</dbReference>
<accession>A0A5Q0UH03</accession>
<gene>
    <name evidence="1" type="ORF">LC1Nh_0596</name>
</gene>